<name>A0A0H3WSD9_9BURK</name>
<dbReference type="Proteomes" id="UP000035651">
    <property type="component" value="Chromosome"/>
</dbReference>
<feature type="domain" description="Histidine kinase" evidence="4">
    <location>
        <begin position="411"/>
        <end position="626"/>
    </location>
</feature>
<evidence type="ECO:0000256" key="3">
    <source>
        <dbReference type="ARBA" id="ARBA00022553"/>
    </source>
</evidence>
<reference evidence="5" key="1">
    <citation type="submission" date="2016-06" db="EMBL/GenBank/DDBJ databases">
        <title>Complete Genome Sequence of Pandoraea faecigallinarum DSM-23572.</title>
        <authorList>
            <person name="Yong D."/>
            <person name="Ee R."/>
            <person name="Lim Y.-L."/>
            <person name="Yin W.-F."/>
            <person name="Chan K.-G."/>
        </authorList>
    </citation>
    <scope>NUCLEOTIDE SEQUENCE</scope>
    <source>
        <strain evidence="5">DSM 23572</strain>
    </source>
</reference>
<dbReference type="InterPro" id="IPR003594">
    <property type="entry name" value="HATPase_dom"/>
</dbReference>
<dbReference type="Gene3D" id="3.30.565.10">
    <property type="entry name" value="Histidine kinase-like ATPase, C-terminal domain"/>
    <property type="match status" value="1"/>
</dbReference>
<dbReference type="PANTHER" id="PTHR43065">
    <property type="entry name" value="SENSOR HISTIDINE KINASE"/>
    <property type="match status" value="1"/>
</dbReference>
<dbReference type="EC" id="2.7.13.3" evidence="2"/>
<proteinExistence type="predicted"/>
<dbReference type="AlphaFoldDB" id="A0A0H3WSD9"/>
<dbReference type="PANTHER" id="PTHR43065:SF42">
    <property type="entry name" value="TWO-COMPONENT SENSOR PPRA"/>
    <property type="match status" value="1"/>
</dbReference>
<sequence>MNGAFMRAFRVAVSLAVVVTCGVVAPDARSAEPPKVVLLTGGDPMQAAVLMQTQAIRTVLNAALPLGTETFLDTLDGLRFGGDLLTPELFALLRKKYAGQRIDLVIAIGNYAAEFARTHHEAIWPGTPVIVTSVPEAWLRKTSAFPQTFVMIPYRIEVGKTLAIIGALQPSATHLVVIGGSAEMDRRFSDEIVEAAAVNGRKWAAIERWEGMSAQELRTRLARLDKHTSAVLYGTQYRDNEGRRYFPFELIDKIAGDAPVPIYGWYANYIEHGAAAGAVYDLAENGRNTGEVAARMLMADAGTTRPDVGASTLPILPARCVANIAVLRRLGISESALGPDCKWLNAPHSPYREYWKEIAVVIFVIGAQAITILAMLNQRRERRRAELDAMKRGADLTRASRIATVGELSASIAHEIGQPLGAILSNIDAADLMMQSEGPNASELREILTDVRRDALRTHDVIVRLRALLQKQAITFTPVAFDAVLERAISLVHPEARRRGIVLRTAFGTRDAQVLADQVQLQQILLNLCVNAMDAMENAEQQDRELSVTTRLVEDAVELVVADRGVGIEDTNVERLFEAFYTTKERGTGLGLSIVRSIADAHKGNISARPRPGGGTEFTLWLPLASSGADHTLRHTDAPENV</sequence>
<keyword evidence="6" id="KW-1185">Reference proteome</keyword>
<gene>
    <name evidence="5" type="ORF">AB870_14775</name>
</gene>
<evidence type="ECO:0000259" key="4">
    <source>
        <dbReference type="PROSITE" id="PS50109"/>
    </source>
</evidence>
<dbReference type="PRINTS" id="PR00344">
    <property type="entry name" value="BCTRLSENSOR"/>
</dbReference>
<dbReference type="InterPro" id="IPR036890">
    <property type="entry name" value="HATPase_C_sf"/>
</dbReference>
<evidence type="ECO:0000313" key="6">
    <source>
        <dbReference type="Proteomes" id="UP000035651"/>
    </source>
</evidence>
<dbReference type="SMART" id="SM00387">
    <property type="entry name" value="HATPase_c"/>
    <property type="match status" value="1"/>
</dbReference>
<dbReference type="KEGG" id="pfg:AB870_14775"/>
<dbReference type="PATRIC" id="fig|656179.3.peg.3144"/>
<evidence type="ECO:0000256" key="1">
    <source>
        <dbReference type="ARBA" id="ARBA00000085"/>
    </source>
</evidence>
<comment type="catalytic activity">
    <reaction evidence="1">
        <text>ATP + protein L-histidine = ADP + protein N-phospho-L-histidine.</text>
        <dbReference type="EC" id="2.7.13.3"/>
    </reaction>
</comment>
<keyword evidence="3" id="KW-0597">Phosphoprotein</keyword>
<dbReference type="GO" id="GO:0000155">
    <property type="term" value="F:phosphorelay sensor kinase activity"/>
    <property type="evidence" value="ECO:0007669"/>
    <property type="project" value="InterPro"/>
</dbReference>
<evidence type="ECO:0000313" key="5">
    <source>
        <dbReference type="EMBL" id="AKM31114.1"/>
    </source>
</evidence>
<dbReference type="SMART" id="SM00388">
    <property type="entry name" value="HisKA"/>
    <property type="match status" value="1"/>
</dbReference>
<dbReference type="EMBL" id="CP011807">
    <property type="protein sequence ID" value="AKM31114.1"/>
    <property type="molecule type" value="Genomic_DNA"/>
</dbReference>
<dbReference type="CDD" id="cd00082">
    <property type="entry name" value="HisKA"/>
    <property type="match status" value="1"/>
</dbReference>
<protein>
    <recommendedName>
        <fullName evidence="2">histidine kinase</fullName>
        <ecNumber evidence="2">2.7.13.3</ecNumber>
    </recommendedName>
</protein>
<dbReference type="Gene3D" id="1.10.287.130">
    <property type="match status" value="1"/>
</dbReference>
<dbReference type="SUPFAM" id="SSF47384">
    <property type="entry name" value="Homodimeric domain of signal transducing histidine kinase"/>
    <property type="match status" value="1"/>
</dbReference>
<dbReference type="Pfam" id="PF02518">
    <property type="entry name" value="HATPase_c"/>
    <property type="match status" value="1"/>
</dbReference>
<dbReference type="InterPro" id="IPR005467">
    <property type="entry name" value="His_kinase_dom"/>
</dbReference>
<dbReference type="InterPro" id="IPR036097">
    <property type="entry name" value="HisK_dim/P_sf"/>
</dbReference>
<evidence type="ECO:0000256" key="2">
    <source>
        <dbReference type="ARBA" id="ARBA00012438"/>
    </source>
</evidence>
<dbReference type="InterPro" id="IPR004358">
    <property type="entry name" value="Sig_transdc_His_kin-like_C"/>
</dbReference>
<dbReference type="SUPFAM" id="SSF55874">
    <property type="entry name" value="ATPase domain of HSP90 chaperone/DNA topoisomerase II/histidine kinase"/>
    <property type="match status" value="1"/>
</dbReference>
<dbReference type="InterPro" id="IPR003661">
    <property type="entry name" value="HisK_dim/P_dom"/>
</dbReference>
<dbReference type="PROSITE" id="PS50109">
    <property type="entry name" value="HIS_KIN"/>
    <property type="match status" value="1"/>
</dbReference>
<accession>A0A0H3WSD9</accession>
<organism evidence="5 6">
    <name type="scientific">Pandoraea faecigallinarum</name>
    <dbReference type="NCBI Taxonomy" id="656179"/>
    <lineage>
        <taxon>Bacteria</taxon>
        <taxon>Pseudomonadati</taxon>
        <taxon>Pseudomonadota</taxon>
        <taxon>Betaproteobacteria</taxon>
        <taxon>Burkholderiales</taxon>
        <taxon>Burkholderiaceae</taxon>
        <taxon>Pandoraea</taxon>
    </lineage>
</organism>
<dbReference type="STRING" id="656179.AB870_14775"/>